<evidence type="ECO:0000313" key="2">
    <source>
        <dbReference type="EMBL" id="AQP46216.1"/>
    </source>
</evidence>
<feature type="transmembrane region" description="Helical" evidence="1">
    <location>
        <begin position="15"/>
        <end position="36"/>
    </location>
</feature>
<name>A0A1Q2CJA5_9ACTN</name>
<evidence type="ECO:0000313" key="3">
    <source>
        <dbReference type="Proteomes" id="UP000188145"/>
    </source>
</evidence>
<gene>
    <name evidence="2" type="ORF">BW730_00120</name>
</gene>
<evidence type="ECO:0000256" key="1">
    <source>
        <dbReference type="SAM" id="Phobius"/>
    </source>
</evidence>
<reference evidence="3" key="1">
    <citation type="submission" date="2017-02" db="EMBL/GenBank/DDBJ databases">
        <title>Tessaracoccus aquaemaris sp. nov., isolated from the intestine of a Korean rockfish, Sebastes schlegelii, in a marine aquaculture pond.</title>
        <authorList>
            <person name="Tak E.J."/>
            <person name="Bae J.-W."/>
        </authorList>
    </citation>
    <scope>NUCLEOTIDE SEQUENCE [LARGE SCALE GENOMIC DNA]</scope>
    <source>
        <strain evidence="3">NSG39</strain>
    </source>
</reference>
<dbReference type="EMBL" id="CP019606">
    <property type="protein sequence ID" value="AQP46216.1"/>
    <property type="molecule type" value="Genomic_DNA"/>
</dbReference>
<keyword evidence="3" id="KW-1185">Reference proteome</keyword>
<sequence>MSQPTVARSRIRTRLIVAVCFLVVALLGAGFYTQWWQPKAEGACNGLPWGPRSVEDATRTFLDGVVTGDTAKVCSAGRNKISDHDLSDLVDTYRTALGNPATTADLPISYGERMGSIVPVTVTGVNGPIELQVDSTSWDTRVLLTDA</sequence>
<dbReference type="Proteomes" id="UP000188145">
    <property type="component" value="Chromosome"/>
</dbReference>
<organism evidence="2 3">
    <name type="scientific">Tessaracoccus aquimaris</name>
    <dbReference type="NCBI Taxonomy" id="1332264"/>
    <lineage>
        <taxon>Bacteria</taxon>
        <taxon>Bacillati</taxon>
        <taxon>Actinomycetota</taxon>
        <taxon>Actinomycetes</taxon>
        <taxon>Propionibacteriales</taxon>
        <taxon>Propionibacteriaceae</taxon>
        <taxon>Tessaracoccus</taxon>
    </lineage>
</organism>
<dbReference type="OrthoDB" id="9850170at2"/>
<dbReference type="STRING" id="1332264.BW730_00120"/>
<keyword evidence="1" id="KW-0472">Membrane</keyword>
<keyword evidence="1" id="KW-0812">Transmembrane</keyword>
<dbReference type="AlphaFoldDB" id="A0A1Q2CJA5"/>
<keyword evidence="1" id="KW-1133">Transmembrane helix</keyword>
<protein>
    <submittedName>
        <fullName evidence="2">Uncharacterized protein</fullName>
    </submittedName>
</protein>
<proteinExistence type="predicted"/>
<dbReference type="RefSeq" id="WP_077684530.1">
    <property type="nucleotide sequence ID" value="NZ_CP019606.1"/>
</dbReference>
<accession>A0A1Q2CJA5</accession>
<dbReference type="KEGG" id="tes:BW730_00120"/>